<dbReference type="EC" id="3.6.3.-" evidence="9"/>
<organism evidence="9 10">
    <name type="scientific">Amaricoccus macauensis</name>
    <dbReference type="NCBI Taxonomy" id="57001"/>
    <lineage>
        <taxon>Bacteria</taxon>
        <taxon>Pseudomonadati</taxon>
        <taxon>Pseudomonadota</taxon>
        <taxon>Alphaproteobacteria</taxon>
        <taxon>Rhodobacterales</taxon>
        <taxon>Paracoccaceae</taxon>
        <taxon>Amaricoccus</taxon>
    </lineage>
</organism>
<dbReference type="InterPro" id="IPR050166">
    <property type="entry name" value="ABC_transporter_ATP-bind"/>
</dbReference>
<evidence type="ECO:0000259" key="8">
    <source>
        <dbReference type="PROSITE" id="PS50893"/>
    </source>
</evidence>
<keyword evidence="4" id="KW-0547">Nucleotide-binding</keyword>
<proteinExistence type="inferred from homology"/>
<dbReference type="SUPFAM" id="SSF52540">
    <property type="entry name" value="P-loop containing nucleoside triphosphate hydrolases"/>
    <property type="match status" value="1"/>
</dbReference>
<evidence type="ECO:0000256" key="4">
    <source>
        <dbReference type="ARBA" id="ARBA00022741"/>
    </source>
</evidence>
<evidence type="ECO:0000256" key="3">
    <source>
        <dbReference type="ARBA" id="ARBA00022475"/>
    </source>
</evidence>
<dbReference type="EMBL" id="JACHFM010000006">
    <property type="protein sequence ID" value="MBB5224247.1"/>
    <property type="molecule type" value="Genomic_DNA"/>
</dbReference>
<keyword evidence="5 9" id="KW-0067">ATP-binding</keyword>
<evidence type="ECO:0000256" key="5">
    <source>
        <dbReference type="ARBA" id="ARBA00022840"/>
    </source>
</evidence>
<evidence type="ECO:0000313" key="9">
    <source>
        <dbReference type="EMBL" id="MBB5224247.1"/>
    </source>
</evidence>
<protein>
    <submittedName>
        <fullName evidence="9">Sulfonate transport system ATP-binding protein</fullName>
        <ecNumber evidence="9">3.6.3.-</ecNumber>
    </submittedName>
</protein>
<keyword evidence="7" id="KW-0472">Membrane</keyword>
<comment type="caution">
    <text evidence="9">The sequence shown here is derived from an EMBL/GenBank/DDBJ whole genome shotgun (WGS) entry which is preliminary data.</text>
</comment>
<sequence>MLDHTFPYPIPASPKVREIPRDVSGPPGFEIRGLVKRFDGKTVLQGVDLVVPRGQFLAIVGKSGCGKSTLLRLLAGLDQPTEGTIRHGDAQTADTRIMFQEPRLLPWARVVDNVTVGLTGIASGKPARERARRRLAEVRLEDRAGEWPSVLSGGQRQRVALARALVGEPRVLALDEPLGALDALTRIEMQGLLERVWRGQGFTAVLVTHDVAEAVVLADRIVVLDEGRIALDVDVPLPRPRRHGTPEVARLESRILSRLLGGDHAERHGQAPVVVRA</sequence>
<dbReference type="AlphaFoldDB" id="A0A840SQC1"/>
<dbReference type="GO" id="GO:0005524">
    <property type="term" value="F:ATP binding"/>
    <property type="evidence" value="ECO:0007669"/>
    <property type="project" value="UniProtKB-KW"/>
</dbReference>
<dbReference type="RefSeq" id="WP_184154722.1">
    <property type="nucleotide sequence ID" value="NZ_JACHFM010000006.1"/>
</dbReference>
<dbReference type="PANTHER" id="PTHR42788:SF17">
    <property type="entry name" value="ALIPHATIC SULFONATES IMPORT ATP-BINDING PROTEIN SSUB"/>
    <property type="match status" value="1"/>
</dbReference>
<dbReference type="Gene3D" id="3.40.50.300">
    <property type="entry name" value="P-loop containing nucleotide triphosphate hydrolases"/>
    <property type="match status" value="1"/>
</dbReference>
<keyword evidence="2" id="KW-0813">Transport</keyword>
<dbReference type="InterPro" id="IPR017871">
    <property type="entry name" value="ABC_transporter-like_CS"/>
</dbReference>
<evidence type="ECO:0000256" key="7">
    <source>
        <dbReference type="ARBA" id="ARBA00023136"/>
    </source>
</evidence>
<dbReference type="PROSITE" id="PS50893">
    <property type="entry name" value="ABC_TRANSPORTER_2"/>
    <property type="match status" value="1"/>
</dbReference>
<dbReference type="GO" id="GO:0016887">
    <property type="term" value="F:ATP hydrolysis activity"/>
    <property type="evidence" value="ECO:0007669"/>
    <property type="project" value="InterPro"/>
</dbReference>
<dbReference type="InterPro" id="IPR003439">
    <property type="entry name" value="ABC_transporter-like_ATP-bd"/>
</dbReference>
<reference evidence="9 10" key="1">
    <citation type="submission" date="2020-08" db="EMBL/GenBank/DDBJ databases">
        <title>Genomic Encyclopedia of Type Strains, Phase IV (KMG-IV): sequencing the most valuable type-strain genomes for metagenomic binning, comparative biology and taxonomic classification.</title>
        <authorList>
            <person name="Goeker M."/>
        </authorList>
    </citation>
    <scope>NUCLEOTIDE SEQUENCE [LARGE SCALE GENOMIC DNA]</scope>
    <source>
        <strain evidence="9 10">DSM 101730</strain>
    </source>
</reference>
<dbReference type="SMART" id="SM00382">
    <property type="entry name" value="AAA"/>
    <property type="match status" value="1"/>
</dbReference>
<dbReference type="InterPro" id="IPR003593">
    <property type="entry name" value="AAA+_ATPase"/>
</dbReference>
<name>A0A840SQC1_9RHOB</name>
<dbReference type="Proteomes" id="UP000549457">
    <property type="component" value="Unassembled WGS sequence"/>
</dbReference>
<keyword evidence="9" id="KW-0378">Hydrolase</keyword>
<evidence type="ECO:0000313" key="10">
    <source>
        <dbReference type="Proteomes" id="UP000549457"/>
    </source>
</evidence>
<keyword evidence="6" id="KW-1278">Translocase</keyword>
<evidence type="ECO:0000256" key="2">
    <source>
        <dbReference type="ARBA" id="ARBA00022448"/>
    </source>
</evidence>
<comment type="similarity">
    <text evidence="1">Belongs to the ABC transporter superfamily.</text>
</comment>
<evidence type="ECO:0000256" key="6">
    <source>
        <dbReference type="ARBA" id="ARBA00022967"/>
    </source>
</evidence>
<dbReference type="PROSITE" id="PS00211">
    <property type="entry name" value="ABC_TRANSPORTER_1"/>
    <property type="match status" value="1"/>
</dbReference>
<dbReference type="PANTHER" id="PTHR42788">
    <property type="entry name" value="TAURINE IMPORT ATP-BINDING PROTEIN-RELATED"/>
    <property type="match status" value="1"/>
</dbReference>
<evidence type="ECO:0000256" key="1">
    <source>
        <dbReference type="ARBA" id="ARBA00005417"/>
    </source>
</evidence>
<dbReference type="InterPro" id="IPR027417">
    <property type="entry name" value="P-loop_NTPase"/>
</dbReference>
<gene>
    <name evidence="9" type="ORF">HNP73_004216</name>
</gene>
<keyword evidence="10" id="KW-1185">Reference proteome</keyword>
<accession>A0A840SQC1</accession>
<feature type="domain" description="ABC transporter" evidence="8">
    <location>
        <begin position="29"/>
        <end position="251"/>
    </location>
</feature>
<dbReference type="Pfam" id="PF00005">
    <property type="entry name" value="ABC_tran"/>
    <property type="match status" value="1"/>
</dbReference>
<keyword evidence="3" id="KW-1003">Cell membrane</keyword>